<evidence type="ECO:0000259" key="1">
    <source>
        <dbReference type="PROSITE" id="PS51186"/>
    </source>
</evidence>
<dbReference type="InterPro" id="IPR016181">
    <property type="entry name" value="Acyl_CoA_acyltransferase"/>
</dbReference>
<organism evidence="2 3">
    <name type="scientific">Flavobacterium aciduliphilum</name>
    <dbReference type="NCBI Taxonomy" id="1101402"/>
    <lineage>
        <taxon>Bacteria</taxon>
        <taxon>Pseudomonadati</taxon>
        <taxon>Bacteroidota</taxon>
        <taxon>Flavobacteriia</taxon>
        <taxon>Flavobacteriales</taxon>
        <taxon>Flavobacteriaceae</taxon>
        <taxon>Flavobacterium</taxon>
    </lineage>
</organism>
<keyword evidence="3" id="KW-1185">Reference proteome</keyword>
<evidence type="ECO:0000313" key="3">
    <source>
        <dbReference type="Proteomes" id="UP000248840"/>
    </source>
</evidence>
<dbReference type="EMBL" id="QLSZ01000004">
    <property type="protein sequence ID" value="RAR72862.1"/>
    <property type="molecule type" value="Genomic_DNA"/>
</dbReference>
<dbReference type="Proteomes" id="UP000248840">
    <property type="component" value="Unassembled WGS sequence"/>
</dbReference>
<protein>
    <submittedName>
        <fullName evidence="2">ElaA protein</fullName>
    </submittedName>
</protein>
<accession>A0A328YL81</accession>
<dbReference type="AlphaFoldDB" id="A0A328YL81"/>
<dbReference type="CDD" id="cd04301">
    <property type="entry name" value="NAT_SF"/>
    <property type="match status" value="1"/>
</dbReference>
<dbReference type="PANTHER" id="PTHR13355">
    <property type="entry name" value="GLUCOSAMINE 6-PHOSPHATE N-ACETYLTRANSFERASE"/>
    <property type="match status" value="1"/>
</dbReference>
<dbReference type="RefSeq" id="WP_112112852.1">
    <property type="nucleotide sequence ID" value="NZ_QLSZ01000004.1"/>
</dbReference>
<dbReference type="InterPro" id="IPR039143">
    <property type="entry name" value="GNPNAT1-like"/>
</dbReference>
<sequence>MPTIKWKIKPFKALSASELYSLLQLRSKVFVVEQNCVYQDVDAKDKKAIHIIGEIEQTVVAYARIFDQGDYFDETSIGRVVVDPEYRGKKLGHELMVQAIQAIKSHFHSHTITISAQHYLKDFYESHQFIQISEIYLEDGIPHIRMKRG</sequence>
<dbReference type="PROSITE" id="PS51186">
    <property type="entry name" value="GNAT"/>
    <property type="match status" value="1"/>
</dbReference>
<name>A0A328YL81_9FLAO</name>
<evidence type="ECO:0000313" key="2">
    <source>
        <dbReference type="EMBL" id="RAR72862.1"/>
    </source>
</evidence>
<gene>
    <name evidence="2" type="ORF">CLV55_104122</name>
</gene>
<proteinExistence type="predicted"/>
<feature type="domain" description="N-acetyltransferase" evidence="1">
    <location>
        <begin position="9"/>
        <end position="149"/>
    </location>
</feature>
<dbReference type="Gene3D" id="3.40.630.30">
    <property type="match status" value="1"/>
</dbReference>
<dbReference type="InterPro" id="IPR000182">
    <property type="entry name" value="GNAT_dom"/>
</dbReference>
<reference evidence="2 3" key="1">
    <citation type="submission" date="2018-06" db="EMBL/GenBank/DDBJ databases">
        <title>Genomic Encyclopedia of Archaeal and Bacterial Type Strains, Phase II (KMG-II): from individual species to whole genera.</title>
        <authorList>
            <person name="Goeker M."/>
        </authorList>
    </citation>
    <scope>NUCLEOTIDE SEQUENCE [LARGE SCALE GENOMIC DNA]</scope>
    <source>
        <strain evidence="2 3">DSM 25663</strain>
    </source>
</reference>
<dbReference type="Pfam" id="PF13673">
    <property type="entry name" value="Acetyltransf_10"/>
    <property type="match status" value="1"/>
</dbReference>
<comment type="caution">
    <text evidence="2">The sequence shown here is derived from an EMBL/GenBank/DDBJ whole genome shotgun (WGS) entry which is preliminary data.</text>
</comment>
<dbReference type="GO" id="GO:0004343">
    <property type="term" value="F:glucosamine 6-phosphate N-acetyltransferase activity"/>
    <property type="evidence" value="ECO:0007669"/>
    <property type="project" value="TreeGrafter"/>
</dbReference>
<dbReference type="OrthoDB" id="9796171at2"/>
<dbReference type="SUPFAM" id="SSF55729">
    <property type="entry name" value="Acyl-CoA N-acyltransferases (Nat)"/>
    <property type="match status" value="1"/>
</dbReference>
<dbReference type="PANTHER" id="PTHR13355:SF11">
    <property type="entry name" value="GLUCOSAMINE 6-PHOSPHATE N-ACETYLTRANSFERASE"/>
    <property type="match status" value="1"/>
</dbReference>